<sequence>MPTNTQLTTPQAADHLGILRPALVKLLDHGDIPFSTVGAQRRVLLTDLVAYEEALTRRRRACLREATRKAAADGSYFQAPTDTATR</sequence>
<feature type="domain" description="Helix-turn-helix" evidence="1">
    <location>
        <begin position="7"/>
        <end position="53"/>
    </location>
</feature>
<dbReference type="EMBL" id="BAABLN010000001">
    <property type="protein sequence ID" value="GAA4687791.1"/>
    <property type="molecule type" value="Genomic_DNA"/>
</dbReference>
<evidence type="ECO:0000259" key="1">
    <source>
        <dbReference type="Pfam" id="PF12728"/>
    </source>
</evidence>
<protein>
    <recommendedName>
        <fullName evidence="1">Helix-turn-helix domain-containing protein</fullName>
    </recommendedName>
</protein>
<gene>
    <name evidence="2" type="ORF">GCM10025781_00500</name>
</gene>
<reference evidence="3" key="1">
    <citation type="journal article" date="2019" name="Int. J. Syst. Evol. Microbiol.">
        <title>The Global Catalogue of Microorganisms (GCM) 10K type strain sequencing project: providing services to taxonomists for standard genome sequencing and annotation.</title>
        <authorList>
            <consortium name="The Broad Institute Genomics Platform"/>
            <consortium name="The Broad Institute Genome Sequencing Center for Infectious Disease"/>
            <person name="Wu L."/>
            <person name="Ma J."/>
        </authorList>
    </citation>
    <scope>NUCLEOTIDE SEQUENCE [LARGE SCALE GENOMIC DNA]</scope>
    <source>
        <strain evidence="3">JCM 18958</strain>
    </source>
</reference>
<name>A0ABP8WDX4_9MICC</name>
<comment type="caution">
    <text evidence="2">The sequence shown here is derived from an EMBL/GenBank/DDBJ whole genome shotgun (WGS) entry which is preliminary data.</text>
</comment>
<dbReference type="Proteomes" id="UP001501446">
    <property type="component" value="Unassembled WGS sequence"/>
</dbReference>
<keyword evidence="3" id="KW-1185">Reference proteome</keyword>
<organism evidence="2 3">
    <name type="scientific">Kocuria gwangalliensis</name>
    <dbReference type="NCBI Taxonomy" id="501592"/>
    <lineage>
        <taxon>Bacteria</taxon>
        <taxon>Bacillati</taxon>
        <taxon>Actinomycetota</taxon>
        <taxon>Actinomycetes</taxon>
        <taxon>Micrococcales</taxon>
        <taxon>Micrococcaceae</taxon>
        <taxon>Kocuria</taxon>
    </lineage>
</organism>
<evidence type="ECO:0000313" key="3">
    <source>
        <dbReference type="Proteomes" id="UP001501446"/>
    </source>
</evidence>
<dbReference type="InterPro" id="IPR041657">
    <property type="entry name" value="HTH_17"/>
</dbReference>
<evidence type="ECO:0000313" key="2">
    <source>
        <dbReference type="EMBL" id="GAA4687791.1"/>
    </source>
</evidence>
<accession>A0ABP8WDX4</accession>
<dbReference type="RefSeq" id="WP_345310179.1">
    <property type="nucleotide sequence ID" value="NZ_BAABLN010000001.1"/>
</dbReference>
<dbReference type="Pfam" id="PF12728">
    <property type="entry name" value="HTH_17"/>
    <property type="match status" value="1"/>
</dbReference>
<proteinExistence type="predicted"/>